<comment type="caution">
    <text evidence="2">The sequence shown here is derived from an EMBL/GenBank/DDBJ whole genome shotgun (WGS) entry which is preliminary data.</text>
</comment>
<keyword evidence="1" id="KW-0175">Coiled coil</keyword>
<dbReference type="EMBL" id="JAVRET010000074">
    <property type="protein sequence ID" value="MDT0412239.1"/>
    <property type="molecule type" value="Genomic_DNA"/>
</dbReference>
<reference evidence="3" key="1">
    <citation type="submission" date="2023-07" db="EMBL/GenBank/DDBJ databases">
        <title>30 novel species of actinomycetes from the DSMZ collection.</title>
        <authorList>
            <person name="Nouioui I."/>
        </authorList>
    </citation>
    <scope>NUCLEOTIDE SEQUENCE [LARGE SCALE GENOMIC DNA]</scope>
    <source>
        <strain evidence="3">DSM 41979</strain>
    </source>
</reference>
<dbReference type="SUPFAM" id="SSF57997">
    <property type="entry name" value="Tropomyosin"/>
    <property type="match status" value="1"/>
</dbReference>
<gene>
    <name evidence="2" type="ORF">RM698_24730</name>
</gene>
<evidence type="ECO:0000313" key="3">
    <source>
        <dbReference type="Proteomes" id="UP001183610"/>
    </source>
</evidence>
<evidence type="ECO:0000256" key="1">
    <source>
        <dbReference type="SAM" id="Coils"/>
    </source>
</evidence>
<keyword evidence="3" id="KW-1185">Reference proteome</keyword>
<feature type="coiled-coil region" evidence="1">
    <location>
        <begin position="133"/>
        <end position="181"/>
    </location>
</feature>
<protein>
    <submittedName>
        <fullName evidence="2">Uncharacterized protein</fullName>
    </submittedName>
</protein>
<organism evidence="2 3">
    <name type="scientific">Streptomyces evansiae</name>
    <dbReference type="NCBI Taxonomy" id="3075535"/>
    <lineage>
        <taxon>Bacteria</taxon>
        <taxon>Bacillati</taxon>
        <taxon>Actinomycetota</taxon>
        <taxon>Actinomycetes</taxon>
        <taxon>Kitasatosporales</taxon>
        <taxon>Streptomycetaceae</taxon>
        <taxon>Streptomyces</taxon>
    </lineage>
</organism>
<sequence>MSSSTADGQPKSLDDRVAALEKAAKEEDAKKIENHGFEFNTEDWNLKFWDIFAVVAVTKALTLIKIELPPLIDAGKIVETALEKKLGRARGEWGWLFSRKGDSPEVLVDRLREEINTKFTQQGRYNHSFAGRIETLQRGLDRTRNRLDNTERTASTVQRGLRNTNRRLQQTQGTLRTYQQTIRRESSALAGPGSPGSRGDAERLRELETRVNGLVRVLGT</sequence>
<proteinExistence type="predicted"/>
<dbReference type="RefSeq" id="WP_010273548.1">
    <property type="nucleotide sequence ID" value="NZ_JAVRET010000074.1"/>
</dbReference>
<evidence type="ECO:0000313" key="2">
    <source>
        <dbReference type="EMBL" id="MDT0412239.1"/>
    </source>
</evidence>
<accession>A0ABU2R6C1</accession>
<name>A0ABU2R6C1_9ACTN</name>
<dbReference type="Proteomes" id="UP001183610">
    <property type="component" value="Unassembled WGS sequence"/>
</dbReference>